<reference evidence="1" key="1">
    <citation type="journal article" date="2014" name="Int. J. Syst. Evol. Microbiol.">
        <title>Complete genome sequence of Corynebacterium casei LMG S-19264T (=DSM 44701T), isolated from a smear-ripened cheese.</title>
        <authorList>
            <consortium name="US DOE Joint Genome Institute (JGI-PGF)"/>
            <person name="Walter F."/>
            <person name="Albersmeier A."/>
            <person name="Kalinowski J."/>
            <person name="Ruckert C."/>
        </authorList>
    </citation>
    <scope>NUCLEOTIDE SEQUENCE</scope>
    <source>
        <strain evidence="1">JCM 3131</strain>
    </source>
</reference>
<protein>
    <submittedName>
        <fullName evidence="1">Uncharacterized protein</fullName>
    </submittedName>
</protein>
<gene>
    <name evidence="1" type="ORF">GCM10010145_56020</name>
</gene>
<dbReference type="AlphaFoldDB" id="A0A918EWR0"/>
<dbReference type="EMBL" id="BMQK01000016">
    <property type="protein sequence ID" value="GGQ79093.1"/>
    <property type="molecule type" value="Genomic_DNA"/>
</dbReference>
<comment type="caution">
    <text evidence="1">The sequence shown here is derived from an EMBL/GenBank/DDBJ whole genome shotgun (WGS) entry which is preliminary data.</text>
</comment>
<sequence length="91" mass="8975">MGKGAGQAGTAVVAEADGAVAAGGHGVVDHHAVHRAPGTRLVAVALLPAADLDDGDALVPQGCQSFRRAVREVPAGMGGAMVRLPSSGWRA</sequence>
<reference evidence="1" key="2">
    <citation type="submission" date="2020-09" db="EMBL/GenBank/DDBJ databases">
        <authorList>
            <person name="Sun Q."/>
            <person name="Ohkuma M."/>
        </authorList>
    </citation>
    <scope>NUCLEOTIDE SEQUENCE</scope>
    <source>
        <strain evidence="1">JCM 3131</strain>
    </source>
</reference>
<evidence type="ECO:0000313" key="2">
    <source>
        <dbReference type="Proteomes" id="UP000620156"/>
    </source>
</evidence>
<evidence type="ECO:0000313" key="1">
    <source>
        <dbReference type="EMBL" id="GGQ79093.1"/>
    </source>
</evidence>
<accession>A0A918EWR0</accession>
<proteinExistence type="predicted"/>
<organism evidence="1 2">
    <name type="scientific">Streptomyces ruber</name>
    <dbReference type="NCBI Taxonomy" id="83378"/>
    <lineage>
        <taxon>Bacteria</taxon>
        <taxon>Bacillati</taxon>
        <taxon>Actinomycetota</taxon>
        <taxon>Actinomycetes</taxon>
        <taxon>Kitasatosporales</taxon>
        <taxon>Streptomycetaceae</taxon>
        <taxon>Streptomyces</taxon>
    </lineage>
</organism>
<dbReference type="Proteomes" id="UP000620156">
    <property type="component" value="Unassembled WGS sequence"/>
</dbReference>
<name>A0A918EWR0_9ACTN</name>
<keyword evidence="2" id="KW-1185">Reference proteome</keyword>